<reference evidence="1 2" key="1">
    <citation type="submission" date="2015-06" db="EMBL/GenBank/DDBJ databases">
        <title>Genome sequence of Pseudoalteromonas aliena.</title>
        <authorList>
            <person name="Xie B.-B."/>
            <person name="Rong J.-C."/>
            <person name="Qin Q.-L."/>
            <person name="Zhang Y.-Z."/>
        </authorList>
    </citation>
    <scope>NUCLEOTIDE SEQUENCE [LARGE SCALE GENOMIC DNA]</scope>
    <source>
        <strain evidence="1 2">SW19</strain>
    </source>
</reference>
<proteinExistence type="predicted"/>
<accession>A0ABR9E545</accession>
<dbReference type="EMBL" id="AQGU01000029">
    <property type="protein sequence ID" value="MBE0361463.1"/>
    <property type="molecule type" value="Genomic_DNA"/>
</dbReference>
<evidence type="ECO:0000313" key="2">
    <source>
        <dbReference type="Proteomes" id="UP000648482"/>
    </source>
</evidence>
<gene>
    <name evidence="1" type="ORF">PALI_b0441</name>
</gene>
<protein>
    <submittedName>
        <fullName evidence="1">Uncharacterized protein</fullName>
    </submittedName>
</protein>
<organism evidence="1 2">
    <name type="scientific">Pseudoalteromonas aliena SW19</name>
    <dbReference type="NCBI Taxonomy" id="1314866"/>
    <lineage>
        <taxon>Bacteria</taxon>
        <taxon>Pseudomonadati</taxon>
        <taxon>Pseudomonadota</taxon>
        <taxon>Gammaproteobacteria</taxon>
        <taxon>Alteromonadales</taxon>
        <taxon>Pseudoalteromonadaceae</taxon>
        <taxon>Pseudoalteromonas</taxon>
    </lineage>
</organism>
<dbReference type="RefSeq" id="WP_193157021.1">
    <property type="nucleotide sequence ID" value="NZ_AQGU01000029.1"/>
</dbReference>
<name>A0ABR9E545_9GAMM</name>
<keyword evidence="2" id="KW-1185">Reference proteome</keyword>
<dbReference type="Proteomes" id="UP000648482">
    <property type="component" value="Unassembled WGS sequence"/>
</dbReference>
<sequence>MEIAPNFTAKQWKELDLESSEGDWQKAIDVLDSRLRSRYLEPVDKLLEFENDLLAPEKRFGFTVLAIDLLLIETLQAFKEGLPSTDGKSKKVFIRFLRTSPHFCEYFQTKLQRENFYKDFRCGILHQAEIQSPALLWSFGDLYERVDGMEVLNRNAVHNALKNDFSDYIELLRNPESTELRNKFRNKMDSVADRDTNA</sequence>
<evidence type="ECO:0000313" key="1">
    <source>
        <dbReference type="EMBL" id="MBE0361463.1"/>
    </source>
</evidence>
<comment type="caution">
    <text evidence="1">The sequence shown here is derived from an EMBL/GenBank/DDBJ whole genome shotgun (WGS) entry which is preliminary data.</text>
</comment>